<dbReference type="Gene3D" id="1.20.5.1930">
    <property type="match status" value="1"/>
</dbReference>
<evidence type="ECO:0000256" key="18">
    <source>
        <dbReference type="ARBA" id="ARBA00023136"/>
    </source>
</evidence>
<comment type="catalytic activity">
    <reaction evidence="1">
        <text>ATP + protein L-histidine = ADP + protein N-phospho-L-histidine.</text>
        <dbReference type="EC" id="2.7.13.3"/>
    </reaction>
</comment>
<feature type="transmembrane region" description="Helical" evidence="21">
    <location>
        <begin position="84"/>
        <end position="109"/>
    </location>
</feature>
<evidence type="ECO:0000256" key="1">
    <source>
        <dbReference type="ARBA" id="ARBA00000085"/>
    </source>
</evidence>
<dbReference type="GO" id="GO:0005886">
    <property type="term" value="C:plasma membrane"/>
    <property type="evidence" value="ECO:0007669"/>
    <property type="project" value="UniProtKB-SubCell"/>
</dbReference>
<evidence type="ECO:0000313" key="26">
    <source>
        <dbReference type="Proteomes" id="UP000606991"/>
    </source>
</evidence>
<dbReference type="Pfam" id="PF07730">
    <property type="entry name" value="HisKA_3"/>
    <property type="match status" value="1"/>
</dbReference>
<dbReference type="PROSITE" id="PS50109">
    <property type="entry name" value="HIS_KIN"/>
    <property type="match status" value="1"/>
</dbReference>
<organism evidence="24 25">
    <name type="scientific">Candidatus Aeolococcus gillhamiae</name>
    <dbReference type="NCBI Taxonomy" id="3127015"/>
    <lineage>
        <taxon>Bacteria</taxon>
        <taxon>Bacillati</taxon>
        <taxon>Candidatus Dormiibacterota</taxon>
        <taxon>Candidatus Dormibacteria</taxon>
        <taxon>Candidatus Aeolococcales</taxon>
        <taxon>Candidatus Aeolococcaceae</taxon>
        <taxon>Candidatus Aeolococcus</taxon>
    </lineage>
</organism>
<keyword evidence="15" id="KW-0408">Iron</keyword>
<comment type="caution">
    <text evidence="24">The sequence shown here is derived from an EMBL/GenBank/DDBJ whole genome shotgun (WGS) entry which is preliminary data.</text>
</comment>
<dbReference type="GO" id="GO:0046872">
    <property type="term" value="F:metal ion binding"/>
    <property type="evidence" value="ECO:0007669"/>
    <property type="project" value="UniProtKB-KW"/>
</dbReference>
<dbReference type="PANTHER" id="PTHR24421">
    <property type="entry name" value="NITRATE/NITRITE SENSOR PROTEIN NARX-RELATED"/>
    <property type="match status" value="1"/>
</dbReference>
<dbReference type="Proteomes" id="UP000606991">
    <property type="component" value="Unassembled WGS sequence"/>
</dbReference>
<dbReference type="GO" id="GO:0000155">
    <property type="term" value="F:phosphorelay sensor kinase activity"/>
    <property type="evidence" value="ECO:0007669"/>
    <property type="project" value="InterPro"/>
</dbReference>
<dbReference type="InterPro" id="IPR011712">
    <property type="entry name" value="Sig_transdc_His_kin_sub3_dim/P"/>
</dbReference>
<evidence type="ECO:0000256" key="6">
    <source>
        <dbReference type="ARBA" id="ARBA00017322"/>
    </source>
</evidence>
<evidence type="ECO:0000256" key="2">
    <source>
        <dbReference type="ARBA" id="ARBA00001966"/>
    </source>
</evidence>
<dbReference type="RefSeq" id="WP_337313345.1">
    <property type="nucleotide sequence ID" value="NZ_JAEKNS010000134.1"/>
</dbReference>
<evidence type="ECO:0000256" key="7">
    <source>
        <dbReference type="ARBA" id="ARBA00022475"/>
    </source>
</evidence>
<sequence>MGDVGVLTVVRRLHGLLPQENRPAPVDYTLPLYGFVASLLAISLVLLPITLRPVSDASTLAIGAAVVFATAYCSVRVAEGVDGAWTASVFVHLALTFTFGPLGALAASLTQAAANVIRMKPGWFRATFNASNYFLTDLSAWIVFSTLVRLHQGVLWGACSATVAAVVECTINNGLLSVVIGLASRGKIKGWAVFRGTMSSVLLYNLGYGWAAYGAVLLYGVAGTVGFTTTLLPIVLLQGFLVMLAHRIRAQQQERTEHAKEREALLQRAIEASDAERKRIASDLHDGVVQTLAGLAFSLAARGSGKTADPQLLEAADTLRSSVTDLRTLMIEIAPPDLGETGVDGALRKLLEPLPARGIEVELEASTATHLPADKTSLVFRVAQEAIRNVVNHSQATKVIAKLRYVDGTVTLQVDDNGRGFSAADRSRRREEGHVGLHLLNNAVEASSGRLSLTSEPGHGTSLMLTLPCYKPADR</sequence>
<evidence type="ECO:0000256" key="21">
    <source>
        <dbReference type="SAM" id="Phobius"/>
    </source>
</evidence>
<dbReference type="InterPro" id="IPR050482">
    <property type="entry name" value="Sensor_HK_TwoCompSys"/>
</dbReference>
<dbReference type="EMBL" id="QHBU01000079">
    <property type="protein sequence ID" value="PZR82224.1"/>
    <property type="molecule type" value="Genomic_DNA"/>
</dbReference>
<accession>A0A2W6AFI6</accession>
<feature type="transmembrane region" description="Helical" evidence="21">
    <location>
        <begin position="32"/>
        <end position="51"/>
    </location>
</feature>
<dbReference type="PRINTS" id="PR00344">
    <property type="entry name" value="BCTRLSENSOR"/>
</dbReference>
<accession>A0A934N6W6</accession>
<keyword evidence="13 23" id="KW-0418">Kinase</keyword>
<dbReference type="Pfam" id="PF02518">
    <property type="entry name" value="HATPase_c"/>
    <property type="match status" value="1"/>
</dbReference>
<dbReference type="InterPro" id="IPR004358">
    <property type="entry name" value="Sig_transdc_His_kin-like_C"/>
</dbReference>
<keyword evidence="16" id="KW-0902">Two-component regulatory system</keyword>
<dbReference type="InterPro" id="IPR036890">
    <property type="entry name" value="HATPase_C_sf"/>
</dbReference>
<keyword evidence="9" id="KW-0963">Cytoplasm</keyword>
<comment type="subcellular location">
    <subcellularLocation>
        <location evidence="4">Cell membrane</location>
        <topology evidence="4">Multi-pass membrane protein</topology>
    </subcellularLocation>
    <subcellularLocation>
        <location evidence="3">Cytoplasm</location>
    </subcellularLocation>
</comment>
<evidence type="ECO:0000313" key="24">
    <source>
        <dbReference type="EMBL" id="PZR82224.1"/>
    </source>
</evidence>
<dbReference type="Proteomes" id="UP000248724">
    <property type="component" value="Unassembled WGS sequence"/>
</dbReference>
<reference evidence="24" key="2">
    <citation type="submission" date="2018-05" db="EMBL/GenBank/DDBJ databases">
        <authorList>
            <person name="Ferrari B."/>
        </authorList>
    </citation>
    <scope>NUCLEOTIDE SEQUENCE</scope>
    <source>
        <strain evidence="24">RRmetagenome_bin12</strain>
    </source>
</reference>
<dbReference type="InterPro" id="IPR003594">
    <property type="entry name" value="HATPase_dom"/>
</dbReference>
<dbReference type="PANTHER" id="PTHR24421:SF37">
    <property type="entry name" value="SENSOR HISTIDINE KINASE NARS"/>
    <property type="match status" value="1"/>
</dbReference>
<dbReference type="AlphaFoldDB" id="A0A2W6AFI6"/>
<evidence type="ECO:0000256" key="11">
    <source>
        <dbReference type="ARBA" id="ARBA00022692"/>
    </source>
</evidence>
<feature type="transmembrane region" description="Helical" evidence="21">
    <location>
        <begin position="192"/>
        <end position="211"/>
    </location>
</feature>
<evidence type="ECO:0000256" key="3">
    <source>
        <dbReference type="ARBA" id="ARBA00004496"/>
    </source>
</evidence>
<evidence type="ECO:0000256" key="20">
    <source>
        <dbReference type="ARBA" id="ARBA00030800"/>
    </source>
</evidence>
<evidence type="ECO:0000256" key="13">
    <source>
        <dbReference type="ARBA" id="ARBA00022777"/>
    </source>
</evidence>
<dbReference type="SMART" id="SM00387">
    <property type="entry name" value="HATPase_c"/>
    <property type="match status" value="1"/>
</dbReference>
<gene>
    <name evidence="24" type="ORF">DLM65_04435</name>
    <name evidence="23" type="ORF">JF886_13525</name>
</gene>
<evidence type="ECO:0000256" key="10">
    <source>
        <dbReference type="ARBA" id="ARBA00022679"/>
    </source>
</evidence>
<dbReference type="CDD" id="cd16917">
    <property type="entry name" value="HATPase_UhpB-NarQ-NarX-like"/>
    <property type="match status" value="1"/>
</dbReference>
<feature type="transmembrane region" description="Helical" evidence="21">
    <location>
        <begin position="154"/>
        <end position="180"/>
    </location>
</feature>
<feature type="transmembrane region" description="Helical" evidence="21">
    <location>
        <begin position="130"/>
        <end position="148"/>
    </location>
</feature>
<evidence type="ECO:0000256" key="19">
    <source>
        <dbReference type="ARBA" id="ARBA00024827"/>
    </source>
</evidence>
<protein>
    <recommendedName>
        <fullName evidence="6">Oxygen sensor histidine kinase NreB</fullName>
        <ecNumber evidence="5">2.7.13.3</ecNumber>
    </recommendedName>
    <alternativeName>
        <fullName evidence="20">Nitrogen regulation protein B</fullName>
    </alternativeName>
</protein>
<keyword evidence="10" id="KW-0808">Transferase</keyword>
<evidence type="ECO:0000256" key="14">
    <source>
        <dbReference type="ARBA" id="ARBA00022989"/>
    </source>
</evidence>
<feature type="transmembrane region" description="Helical" evidence="21">
    <location>
        <begin position="58"/>
        <end position="78"/>
    </location>
</feature>
<keyword evidence="18 21" id="KW-0472">Membrane</keyword>
<evidence type="ECO:0000256" key="15">
    <source>
        <dbReference type="ARBA" id="ARBA00023004"/>
    </source>
</evidence>
<comment type="function">
    <text evidence="19">Member of the two-component regulatory system NreB/NreC involved in the control of dissimilatory nitrate/nitrite reduction in response to oxygen. NreB functions as a direct oxygen sensor histidine kinase which is autophosphorylated, in the absence of oxygen, probably at the conserved histidine residue, and transfers its phosphate group probably to a conserved aspartate residue of NreC. NreB/NreC activates the expression of the nitrate (narGHJI) and nitrite (nir) reductase operons, as well as the putative nitrate transporter gene narT.</text>
</comment>
<keyword evidence="8" id="KW-0004">4Fe-4S</keyword>
<keyword evidence="12" id="KW-0479">Metal-binding</keyword>
<keyword evidence="11 21" id="KW-0812">Transmembrane</keyword>
<evidence type="ECO:0000259" key="22">
    <source>
        <dbReference type="PROSITE" id="PS50109"/>
    </source>
</evidence>
<dbReference type="GO" id="GO:0051539">
    <property type="term" value="F:4 iron, 4 sulfur cluster binding"/>
    <property type="evidence" value="ECO:0007669"/>
    <property type="project" value="UniProtKB-KW"/>
</dbReference>
<evidence type="ECO:0000256" key="4">
    <source>
        <dbReference type="ARBA" id="ARBA00004651"/>
    </source>
</evidence>
<keyword evidence="7" id="KW-1003">Cell membrane</keyword>
<evidence type="ECO:0000256" key="5">
    <source>
        <dbReference type="ARBA" id="ARBA00012438"/>
    </source>
</evidence>
<comment type="cofactor">
    <cofactor evidence="2">
        <name>[4Fe-4S] cluster</name>
        <dbReference type="ChEBI" id="CHEBI:49883"/>
    </cofactor>
</comment>
<keyword evidence="17" id="KW-0411">Iron-sulfur</keyword>
<dbReference type="GO" id="GO:0046983">
    <property type="term" value="F:protein dimerization activity"/>
    <property type="evidence" value="ECO:0007669"/>
    <property type="project" value="InterPro"/>
</dbReference>
<dbReference type="GO" id="GO:0005737">
    <property type="term" value="C:cytoplasm"/>
    <property type="evidence" value="ECO:0007669"/>
    <property type="project" value="UniProtKB-SubCell"/>
</dbReference>
<dbReference type="Gene3D" id="3.30.565.10">
    <property type="entry name" value="Histidine kinase-like ATPase, C-terminal domain"/>
    <property type="match status" value="1"/>
</dbReference>
<reference evidence="23 26" key="3">
    <citation type="submission" date="2020-10" db="EMBL/GenBank/DDBJ databases">
        <title>Ca. Dormibacterota MAGs.</title>
        <authorList>
            <person name="Montgomery K."/>
        </authorList>
    </citation>
    <scope>NUCLEOTIDE SEQUENCE [LARGE SCALE GENOMIC DNA]</scope>
    <source>
        <strain evidence="23">SC8812_S17_18</strain>
    </source>
</reference>
<proteinExistence type="predicted"/>
<keyword evidence="14 21" id="KW-1133">Transmembrane helix</keyword>
<evidence type="ECO:0000256" key="12">
    <source>
        <dbReference type="ARBA" id="ARBA00022723"/>
    </source>
</evidence>
<reference evidence="24 25" key="1">
    <citation type="journal article" date="2017" name="Nature">
        <title>Atmospheric trace gases support primary production in Antarctic desert surface soil.</title>
        <authorList>
            <person name="Ji M."/>
            <person name="Greening C."/>
            <person name="Vanwonterghem I."/>
            <person name="Carere C.R."/>
            <person name="Bay S.K."/>
            <person name="Steen J.A."/>
            <person name="Montgomery K."/>
            <person name="Lines T."/>
            <person name="Beardall J."/>
            <person name="van Dorst J."/>
            <person name="Snape I."/>
            <person name="Stott M.B."/>
            <person name="Hugenholtz P."/>
            <person name="Ferrari B.C."/>
        </authorList>
    </citation>
    <scope>NUCLEOTIDE SEQUENCE [LARGE SCALE GENOMIC DNA]</scope>
    <source>
        <strain evidence="24">RRmetagenome_bin12</strain>
    </source>
</reference>
<name>A0A2W6AFI6_9BACT</name>
<dbReference type="EMBL" id="JAEKNS010000134">
    <property type="protein sequence ID" value="MBJ7595849.1"/>
    <property type="molecule type" value="Genomic_DNA"/>
</dbReference>
<feature type="domain" description="Histidine kinase" evidence="22">
    <location>
        <begin position="283"/>
        <end position="471"/>
    </location>
</feature>
<evidence type="ECO:0000313" key="23">
    <source>
        <dbReference type="EMBL" id="MBJ7595849.1"/>
    </source>
</evidence>
<dbReference type="InterPro" id="IPR005467">
    <property type="entry name" value="His_kinase_dom"/>
</dbReference>
<evidence type="ECO:0000256" key="8">
    <source>
        <dbReference type="ARBA" id="ARBA00022485"/>
    </source>
</evidence>
<evidence type="ECO:0000256" key="9">
    <source>
        <dbReference type="ARBA" id="ARBA00022490"/>
    </source>
</evidence>
<evidence type="ECO:0000313" key="25">
    <source>
        <dbReference type="Proteomes" id="UP000248724"/>
    </source>
</evidence>
<feature type="transmembrane region" description="Helical" evidence="21">
    <location>
        <begin position="217"/>
        <end position="245"/>
    </location>
</feature>
<dbReference type="EC" id="2.7.13.3" evidence="5"/>
<dbReference type="SUPFAM" id="SSF55874">
    <property type="entry name" value="ATPase domain of HSP90 chaperone/DNA topoisomerase II/histidine kinase"/>
    <property type="match status" value="1"/>
</dbReference>
<evidence type="ECO:0000256" key="16">
    <source>
        <dbReference type="ARBA" id="ARBA00023012"/>
    </source>
</evidence>
<evidence type="ECO:0000256" key="17">
    <source>
        <dbReference type="ARBA" id="ARBA00023014"/>
    </source>
</evidence>